<evidence type="ECO:0000313" key="3">
    <source>
        <dbReference type="Proteomes" id="UP000236752"/>
    </source>
</evidence>
<proteinExistence type="predicted"/>
<accession>A0A1H5W6Y4</accession>
<keyword evidence="1" id="KW-0812">Transmembrane</keyword>
<dbReference type="Proteomes" id="UP000236752">
    <property type="component" value="Unassembled WGS sequence"/>
</dbReference>
<evidence type="ECO:0000313" key="2">
    <source>
        <dbReference type="EMBL" id="SEF95279.1"/>
    </source>
</evidence>
<reference evidence="2 3" key="1">
    <citation type="submission" date="2016-10" db="EMBL/GenBank/DDBJ databases">
        <authorList>
            <person name="de Groot N.N."/>
        </authorList>
    </citation>
    <scope>NUCLEOTIDE SEQUENCE [LARGE SCALE GENOMIC DNA]</scope>
    <source>
        <strain evidence="2 3">DSM 26915</strain>
    </source>
</reference>
<feature type="transmembrane region" description="Helical" evidence="1">
    <location>
        <begin position="21"/>
        <end position="42"/>
    </location>
</feature>
<evidence type="ECO:0000256" key="1">
    <source>
        <dbReference type="SAM" id="Phobius"/>
    </source>
</evidence>
<organism evidence="2 3">
    <name type="scientific">Thalassococcus halodurans</name>
    <dbReference type="NCBI Taxonomy" id="373675"/>
    <lineage>
        <taxon>Bacteria</taxon>
        <taxon>Pseudomonadati</taxon>
        <taxon>Pseudomonadota</taxon>
        <taxon>Alphaproteobacteria</taxon>
        <taxon>Rhodobacterales</taxon>
        <taxon>Roseobacteraceae</taxon>
        <taxon>Thalassococcus</taxon>
    </lineage>
</organism>
<gene>
    <name evidence="2" type="ORF">SAMN04488045_1331</name>
</gene>
<name>A0A1H5W6Y4_9RHOB</name>
<keyword evidence="3" id="KW-1185">Reference proteome</keyword>
<dbReference type="EMBL" id="FNUZ01000002">
    <property type="protein sequence ID" value="SEF95279.1"/>
    <property type="molecule type" value="Genomic_DNA"/>
</dbReference>
<sequence length="78" mass="8313">MSAVDHGFETAQSREYTGVNWIKACAAFFGAALCLAGVGMWIVPQVEPTSSMLLMKFGVTVVEISAGIGFLLIARTED</sequence>
<dbReference type="AlphaFoldDB" id="A0A1H5W6Y4"/>
<dbReference type="RefSeq" id="WP_103909684.1">
    <property type="nucleotide sequence ID" value="NZ_FNUZ01000002.1"/>
</dbReference>
<keyword evidence="1" id="KW-1133">Transmembrane helix</keyword>
<keyword evidence="1" id="KW-0472">Membrane</keyword>
<protein>
    <submittedName>
        <fullName evidence="2">Uncharacterized protein</fullName>
    </submittedName>
</protein>
<feature type="transmembrane region" description="Helical" evidence="1">
    <location>
        <begin position="54"/>
        <end position="74"/>
    </location>
</feature>